<dbReference type="InterPro" id="IPR011527">
    <property type="entry name" value="ABC1_TM_dom"/>
</dbReference>
<dbReference type="Pfam" id="PF00005">
    <property type="entry name" value="ABC_tran"/>
    <property type="match status" value="1"/>
</dbReference>
<dbReference type="InterPro" id="IPR036640">
    <property type="entry name" value="ABC1_TM_sf"/>
</dbReference>
<evidence type="ECO:0000256" key="2">
    <source>
        <dbReference type="ARBA" id="ARBA00005417"/>
    </source>
</evidence>
<accession>A0A559J1C8</accession>
<dbReference type="PANTHER" id="PTHR43394:SF1">
    <property type="entry name" value="ATP-BINDING CASSETTE SUB-FAMILY B MEMBER 10, MITOCHONDRIAL"/>
    <property type="match status" value="1"/>
</dbReference>
<keyword evidence="7 8" id="KW-0472">Membrane</keyword>
<protein>
    <submittedName>
        <fullName evidence="11">ABC transporter ATP-binding protein</fullName>
    </submittedName>
</protein>
<dbReference type="Pfam" id="PF00664">
    <property type="entry name" value="ABC_membrane"/>
    <property type="match status" value="1"/>
</dbReference>
<dbReference type="InterPro" id="IPR017871">
    <property type="entry name" value="ABC_transporter-like_CS"/>
</dbReference>
<dbReference type="Proteomes" id="UP000318102">
    <property type="component" value="Unassembled WGS sequence"/>
</dbReference>
<dbReference type="Gene3D" id="3.40.50.300">
    <property type="entry name" value="P-loop containing nucleotide triphosphate hydrolases"/>
    <property type="match status" value="1"/>
</dbReference>
<reference evidence="11 12" key="1">
    <citation type="submission" date="2019-07" db="EMBL/GenBank/DDBJ databases">
        <authorList>
            <person name="Kim J."/>
        </authorList>
    </citation>
    <scope>NUCLEOTIDE SEQUENCE [LARGE SCALE GENOMIC DNA]</scope>
    <source>
        <strain evidence="11 12">N4</strain>
    </source>
</reference>
<dbReference type="PROSITE" id="PS50929">
    <property type="entry name" value="ABC_TM1F"/>
    <property type="match status" value="1"/>
</dbReference>
<evidence type="ECO:0000313" key="12">
    <source>
        <dbReference type="Proteomes" id="UP000318102"/>
    </source>
</evidence>
<evidence type="ECO:0000256" key="7">
    <source>
        <dbReference type="ARBA" id="ARBA00023136"/>
    </source>
</evidence>
<evidence type="ECO:0000256" key="5">
    <source>
        <dbReference type="ARBA" id="ARBA00022840"/>
    </source>
</evidence>
<evidence type="ECO:0000256" key="3">
    <source>
        <dbReference type="ARBA" id="ARBA00022692"/>
    </source>
</evidence>
<feature type="domain" description="ABC transporter" evidence="9">
    <location>
        <begin position="396"/>
        <end position="630"/>
    </location>
</feature>
<dbReference type="InterPro" id="IPR003593">
    <property type="entry name" value="AAA+_ATPase"/>
</dbReference>
<keyword evidence="12" id="KW-1185">Reference proteome</keyword>
<dbReference type="SUPFAM" id="SSF90123">
    <property type="entry name" value="ABC transporter transmembrane region"/>
    <property type="match status" value="1"/>
</dbReference>
<evidence type="ECO:0000256" key="8">
    <source>
        <dbReference type="SAM" id="Phobius"/>
    </source>
</evidence>
<evidence type="ECO:0000259" key="10">
    <source>
        <dbReference type="PROSITE" id="PS50929"/>
    </source>
</evidence>
<feature type="transmembrane region" description="Helical" evidence="8">
    <location>
        <begin position="192"/>
        <end position="225"/>
    </location>
</feature>
<dbReference type="AlphaFoldDB" id="A0A559J1C8"/>
<feature type="transmembrane region" description="Helical" evidence="8">
    <location>
        <begin position="305"/>
        <end position="330"/>
    </location>
</feature>
<evidence type="ECO:0000256" key="1">
    <source>
        <dbReference type="ARBA" id="ARBA00004651"/>
    </source>
</evidence>
<evidence type="ECO:0000259" key="9">
    <source>
        <dbReference type="PROSITE" id="PS50893"/>
    </source>
</evidence>
<dbReference type="SUPFAM" id="SSF52540">
    <property type="entry name" value="P-loop containing nucleoside triphosphate hydrolases"/>
    <property type="match status" value="1"/>
</dbReference>
<dbReference type="EMBL" id="VNJK01000001">
    <property type="protein sequence ID" value="TVX93689.1"/>
    <property type="molecule type" value="Genomic_DNA"/>
</dbReference>
<comment type="subcellular location">
    <subcellularLocation>
        <location evidence="1">Cell membrane</location>
        <topology evidence="1">Multi-pass membrane protein</topology>
    </subcellularLocation>
</comment>
<evidence type="ECO:0000256" key="4">
    <source>
        <dbReference type="ARBA" id="ARBA00022741"/>
    </source>
</evidence>
<keyword evidence="5 11" id="KW-0067">ATP-binding</keyword>
<name>A0A559J1C8_9BACL</name>
<dbReference type="GO" id="GO:0016887">
    <property type="term" value="F:ATP hydrolysis activity"/>
    <property type="evidence" value="ECO:0007669"/>
    <property type="project" value="InterPro"/>
</dbReference>
<dbReference type="PANTHER" id="PTHR43394">
    <property type="entry name" value="ATP-DEPENDENT PERMEASE MDL1, MITOCHONDRIAL"/>
    <property type="match status" value="1"/>
</dbReference>
<dbReference type="InterPro" id="IPR003439">
    <property type="entry name" value="ABC_transporter-like_ATP-bd"/>
</dbReference>
<dbReference type="InterPro" id="IPR039421">
    <property type="entry name" value="Type_1_exporter"/>
</dbReference>
<feature type="transmembrane region" description="Helical" evidence="8">
    <location>
        <begin position="69"/>
        <end position="91"/>
    </location>
</feature>
<dbReference type="GO" id="GO:0005886">
    <property type="term" value="C:plasma membrane"/>
    <property type="evidence" value="ECO:0007669"/>
    <property type="project" value="UniProtKB-SubCell"/>
</dbReference>
<evidence type="ECO:0000256" key="6">
    <source>
        <dbReference type="ARBA" id="ARBA00022989"/>
    </source>
</evidence>
<keyword evidence="4" id="KW-0547">Nucleotide-binding</keyword>
<dbReference type="InterPro" id="IPR027417">
    <property type="entry name" value="P-loop_NTPase"/>
</dbReference>
<dbReference type="FunFam" id="3.40.50.300:FF:000218">
    <property type="entry name" value="Multidrug ABC transporter ATP-binding protein"/>
    <property type="match status" value="1"/>
</dbReference>
<feature type="transmembrane region" description="Helical" evidence="8">
    <location>
        <begin position="111"/>
        <end position="134"/>
    </location>
</feature>
<keyword evidence="6 8" id="KW-1133">Transmembrane helix</keyword>
<comment type="caution">
    <text evidence="11">The sequence shown here is derived from an EMBL/GenBank/DDBJ whole genome shotgun (WGS) entry which is preliminary data.</text>
</comment>
<feature type="domain" description="ABC transmembrane type-1" evidence="10">
    <location>
        <begin position="71"/>
        <end position="352"/>
    </location>
</feature>
<dbReference type="OrthoDB" id="9770415at2"/>
<dbReference type="GO" id="GO:0005524">
    <property type="term" value="F:ATP binding"/>
    <property type="evidence" value="ECO:0007669"/>
    <property type="project" value="UniProtKB-KW"/>
</dbReference>
<comment type="similarity">
    <text evidence="2">Belongs to the ABC transporter superfamily.</text>
</comment>
<sequence>MLIKLLSWKKEIWFSRVRMSSFWWKMDYTESTFTIRCQRRGNCMLSSLRDSFRHIHQLLQFLASVRKTYFVGLILFCASESALPIVAAFVYIDIFNAAATSDMSLFWRGTISFLVALVSVMVISTICKYIYIMCVKKTMASIRRVVTDKVSVLPCSYYDRTHSGDILSRMTNDLNNIEAVYSWHFRSIIQTLLYSLASISIMLFLHWQFALFLLGMCLFSTFIIMRFSQPIQAIASAIQTQLGQITERAVDMLAGVKVIKMFQLEEKVKKVSEEQNSNLSKEGIRFGVKNGQLESWSYFLNFMNYSGVIAVGVFLVLNGQLGLGILIAFAQLQWNMSQSILQLGNTVVNMMSSLVSVHRVKELLDEPAEPKQILPREAIMYPNVGVIHDHAASAAICFSDVSFSYTSKATALHRLNFSISKGQKAVLVGPSGSGKSTLFKLLQGFYAPNEGHIYMDGKSIYETPLEQWRQSISYLSQEPWLFSGTVYENIACGKRDATEDEVIQAAKLANIHDFIMTLQDGYQSQVGEKGRLLSGGQRQRIAISRAFLKDAPVLLLDEATSALDAESEIQVRQSLELLMKDRATILITHRLSVLSEKDIIMVLRNGRISEIGTHQELMNGENFYKELIASSRAAV</sequence>
<dbReference type="GO" id="GO:0015421">
    <property type="term" value="F:ABC-type oligopeptide transporter activity"/>
    <property type="evidence" value="ECO:0007669"/>
    <property type="project" value="TreeGrafter"/>
</dbReference>
<proteinExistence type="inferred from homology"/>
<keyword evidence="3 8" id="KW-0812">Transmembrane</keyword>
<dbReference type="SMART" id="SM00382">
    <property type="entry name" value="AAA"/>
    <property type="match status" value="1"/>
</dbReference>
<organism evidence="11 12">
    <name type="scientific">Paenibacillus agilis</name>
    <dbReference type="NCBI Taxonomy" id="3020863"/>
    <lineage>
        <taxon>Bacteria</taxon>
        <taxon>Bacillati</taxon>
        <taxon>Bacillota</taxon>
        <taxon>Bacilli</taxon>
        <taxon>Bacillales</taxon>
        <taxon>Paenibacillaceae</taxon>
        <taxon>Paenibacillus</taxon>
    </lineage>
</organism>
<dbReference type="PROSITE" id="PS50893">
    <property type="entry name" value="ABC_TRANSPORTER_2"/>
    <property type="match status" value="1"/>
</dbReference>
<dbReference type="PROSITE" id="PS00211">
    <property type="entry name" value="ABC_TRANSPORTER_1"/>
    <property type="match status" value="1"/>
</dbReference>
<gene>
    <name evidence="11" type="ORF">FPZ44_11845</name>
</gene>
<evidence type="ECO:0000313" key="11">
    <source>
        <dbReference type="EMBL" id="TVX93689.1"/>
    </source>
</evidence>
<dbReference type="Gene3D" id="1.20.1560.10">
    <property type="entry name" value="ABC transporter type 1, transmembrane domain"/>
    <property type="match status" value="1"/>
</dbReference>